<gene>
    <name evidence="1 3" type="primary">cinA</name>
    <name evidence="3" type="ORF">Dia5BBH33_08160</name>
</gene>
<evidence type="ECO:0000256" key="1">
    <source>
        <dbReference type="HAMAP-Rule" id="MF_00226"/>
    </source>
</evidence>
<dbReference type="PIRSF" id="PIRSF006728">
    <property type="entry name" value="CinA"/>
    <property type="match status" value="1"/>
</dbReference>
<dbReference type="NCBIfam" id="TIGR00177">
    <property type="entry name" value="molyb_syn"/>
    <property type="match status" value="1"/>
</dbReference>
<dbReference type="InterPro" id="IPR050101">
    <property type="entry name" value="CinA"/>
</dbReference>
<dbReference type="NCBIfam" id="TIGR00200">
    <property type="entry name" value="cinA_nterm"/>
    <property type="match status" value="1"/>
</dbReference>
<dbReference type="Pfam" id="PF02464">
    <property type="entry name" value="CinA"/>
    <property type="match status" value="1"/>
</dbReference>
<comment type="similarity">
    <text evidence="1">Belongs to the CinA family.</text>
</comment>
<dbReference type="Gene3D" id="3.90.950.20">
    <property type="entry name" value="CinA-like"/>
    <property type="match status" value="1"/>
</dbReference>
<name>A0A8D5A5K9_9FIRM</name>
<dbReference type="EMBL" id="AP019697">
    <property type="protein sequence ID" value="BBK24881.1"/>
    <property type="molecule type" value="Genomic_DNA"/>
</dbReference>
<dbReference type="Pfam" id="PF18146">
    <property type="entry name" value="CinA_KH"/>
    <property type="match status" value="1"/>
</dbReference>
<protein>
    <recommendedName>
        <fullName evidence="1">Putative competence-damage inducible protein</fullName>
    </recommendedName>
</protein>
<keyword evidence="4" id="KW-1185">Reference proteome</keyword>
<evidence type="ECO:0000313" key="4">
    <source>
        <dbReference type="Proteomes" id="UP000320585"/>
    </source>
</evidence>
<dbReference type="Gene3D" id="3.30.70.2860">
    <property type="match status" value="1"/>
</dbReference>
<proteinExistence type="inferred from homology"/>
<dbReference type="CDD" id="cd00885">
    <property type="entry name" value="cinA"/>
    <property type="match status" value="1"/>
</dbReference>
<dbReference type="NCBIfam" id="TIGR00199">
    <property type="entry name" value="PncC_domain"/>
    <property type="match status" value="1"/>
</dbReference>
<dbReference type="SUPFAM" id="SSF142433">
    <property type="entry name" value="CinA-like"/>
    <property type="match status" value="1"/>
</dbReference>
<dbReference type="InterPro" id="IPR036653">
    <property type="entry name" value="CinA-like_C"/>
</dbReference>
<sequence>MITEIITTGTELLLGEIVNENAQWLASFMNEHGYTVAYLTTAGDNPKRLEETFKTALARADIVITSGGLGSTMGDITKKAGADALGIPFMLNADESIRLKSYYEQKKRKYLPSLERQAWFAKGAVLLKNEYGSASGSVTECNGKLLIHLPGPPFEMKMMAQNQMMPFLEEKFGNQGVIRSAELPVKGLSEAEIETRISHLLKAQNNPTIALLARPGYILVRVTGKGCSADDTYHLMEPVIKQIGELLPVSSYHIEKNAREDLVKEIQNNKLTISAAESCTGGLIGKLLTDLPGSSDYFKGSAVTYWNEAKENVLHVDPEVLEKYTAVSENVAKEMAEGARRLYKSDISVSTTGYAGPGSGERGEPAGLVYIGVSGPIGTVVYEEHFMGSRKGVRYAAAETAFYYAMKYIKKLVQEEREKDGNR</sequence>
<dbReference type="InterPro" id="IPR008135">
    <property type="entry name" value="Competence-induced_CinA"/>
</dbReference>
<dbReference type="InterPro" id="IPR008136">
    <property type="entry name" value="CinA_C"/>
</dbReference>
<evidence type="ECO:0000259" key="2">
    <source>
        <dbReference type="SMART" id="SM00852"/>
    </source>
</evidence>
<dbReference type="RefSeq" id="WP_143332433.1">
    <property type="nucleotide sequence ID" value="NZ_AP019697.1"/>
</dbReference>
<dbReference type="SUPFAM" id="SSF53218">
    <property type="entry name" value="Molybdenum cofactor biosynthesis proteins"/>
    <property type="match status" value="1"/>
</dbReference>
<dbReference type="NCBIfam" id="NF001813">
    <property type="entry name" value="PRK00549.1"/>
    <property type="match status" value="1"/>
</dbReference>
<dbReference type="HAMAP" id="MF_00226_B">
    <property type="entry name" value="CinA_B"/>
    <property type="match status" value="1"/>
</dbReference>
<dbReference type="GeneID" id="92716037"/>
<dbReference type="Gene3D" id="3.40.980.10">
    <property type="entry name" value="MoaB/Mog-like domain"/>
    <property type="match status" value="1"/>
</dbReference>
<dbReference type="AlphaFoldDB" id="A0A8D5A5K9"/>
<dbReference type="InterPro" id="IPR041424">
    <property type="entry name" value="CinA_KH"/>
</dbReference>
<dbReference type="InterPro" id="IPR001453">
    <property type="entry name" value="MoaB/Mog_dom"/>
</dbReference>
<dbReference type="PANTHER" id="PTHR13939:SF0">
    <property type="entry name" value="NMN AMIDOHYDROLASE-LIKE PROTEIN YFAY"/>
    <property type="match status" value="1"/>
</dbReference>
<accession>A0A8D5A5K9</accession>
<reference evidence="4" key="1">
    <citation type="submission" date="2019-05" db="EMBL/GenBank/DDBJ databases">
        <title>Complete genome sequencing of Dialister sp. strain 5BBH33.</title>
        <authorList>
            <person name="Sakamoto M."/>
            <person name="Murakami T."/>
            <person name="Mori H."/>
        </authorList>
    </citation>
    <scope>NUCLEOTIDE SEQUENCE [LARGE SCALE GENOMIC DNA]</scope>
    <source>
        <strain evidence="4">5BBH33</strain>
    </source>
</reference>
<dbReference type="InterPro" id="IPR036425">
    <property type="entry name" value="MoaB/Mog-like_dom_sf"/>
</dbReference>
<evidence type="ECO:0000313" key="3">
    <source>
        <dbReference type="EMBL" id="BBK24881.1"/>
    </source>
</evidence>
<feature type="domain" description="MoaB/Mog" evidence="2">
    <location>
        <begin position="4"/>
        <end position="171"/>
    </location>
</feature>
<dbReference type="KEGG" id="dho:Dia5BBH33_08160"/>
<dbReference type="OrthoDB" id="9801454at2"/>
<dbReference type="Proteomes" id="UP000320585">
    <property type="component" value="Chromosome"/>
</dbReference>
<dbReference type="Pfam" id="PF00994">
    <property type="entry name" value="MoCF_biosynth"/>
    <property type="match status" value="1"/>
</dbReference>
<dbReference type="SMART" id="SM00852">
    <property type="entry name" value="MoCF_biosynth"/>
    <property type="match status" value="1"/>
</dbReference>
<dbReference type="PANTHER" id="PTHR13939">
    <property type="entry name" value="NICOTINAMIDE-NUCLEOTIDE AMIDOHYDROLASE PNCC"/>
    <property type="match status" value="1"/>
</dbReference>
<organism evidence="3 4">
    <name type="scientific">Dialister hominis</name>
    <dbReference type="NCBI Taxonomy" id="2582419"/>
    <lineage>
        <taxon>Bacteria</taxon>
        <taxon>Bacillati</taxon>
        <taxon>Bacillota</taxon>
        <taxon>Negativicutes</taxon>
        <taxon>Veillonellales</taxon>
        <taxon>Veillonellaceae</taxon>
        <taxon>Dialister</taxon>
    </lineage>
</organism>